<reference evidence="1 2" key="1">
    <citation type="journal article" date="2017" name="ISME J.">
        <title>Potential for microbial H2 and metal transformations associated with novel bacteria and archaea in deep terrestrial subsurface sediments.</title>
        <authorList>
            <person name="Hernsdorf A.W."/>
            <person name="Amano Y."/>
            <person name="Miyakawa K."/>
            <person name="Ise K."/>
            <person name="Suzuki Y."/>
            <person name="Anantharaman K."/>
            <person name="Probst A."/>
            <person name="Burstein D."/>
            <person name="Thomas B.C."/>
            <person name="Banfield J.F."/>
        </authorList>
    </citation>
    <scope>NUCLEOTIDE SEQUENCE [LARGE SCALE GENOMIC DNA]</scope>
    <source>
        <strain evidence="1">HGW-Actinobacteria-3</strain>
    </source>
</reference>
<gene>
    <name evidence="1" type="ORF">CVT63_05890</name>
</gene>
<dbReference type="Proteomes" id="UP000233654">
    <property type="component" value="Unassembled WGS sequence"/>
</dbReference>
<name>A0A2N3G5D4_9ACTN</name>
<accession>A0A2N3G5D4</accession>
<evidence type="ECO:0000313" key="2">
    <source>
        <dbReference type="Proteomes" id="UP000233654"/>
    </source>
</evidence>
<comment type="caution">
    <text evidence="1">The sequence shown here is derived from an EMBL/GenBank/DDBJ whole genome shotgun (WGS) entry which is preliminary data.</text>
</comment>
<evidence type="ECO:0000313" key="1">
    <source>
        <dbReference type="EMBL" id="PKQ27832.1"/>
    </source>
</evidence>
<proteinExistence type="predicted"/>
<dbReference type="EMBL" id="PHEX01000050">
    <property type="protein sequence ID" value="PKQ27832.1"/>
    <property type="molecule type" value="Genomic_DNA"/>
</dbReference>
<sequence length="78" mass="8895">MMGAGCPALTSISFSKQVKTSLNIFIKGLLRTDFAYRRLVDFQKISEFRHCVAVFHVRLYDHVIALAFILDFAKELGK</sequence>
<protein>
    <submittedName>
        <fullName evidence="1">Uncharacterized protein</fullName>
    </submittedName>
</protein>
<organism evidence="1 2">
    <name type="scientific">Candidatus Anoxymicrobium japonicum</name>
    <dbReference type="NCBI Taxonomy" id="2013648"/>
    <lineage>
        <taxon>Bacteria</taxon>
        <taxon>Bacillati</taxon>
        <taxon>Actinomycetota</taxon>
        <taxon>Candidatus Geothermincolia</taxon>
        <taxon>Candidatus Geothermincolales</taxon>
        <taxon>Candidatus Anoxymicrobiaceae</taxon>
        <taxon>Candidatus Anoxymicrobium</taxon>
    </lineage>
</organism>
<dbReference type="AlphaFoldDB" id="A0A2N3G5D4"/>